<evidence type="ECO:0000256" key="1">
    <source>
        <dbReference type="ARBA" id="ARBA00004167"/>
    </source>
</evidence>
<dbReference type="PRINTS" id="PR00205">
    <property type="entry name" value="CADHERIN"/>
</dbReference>
<dbReference type="Gene3D" id="2.60.40.60">
    <property type="entry name" value="Cadherins"/>
    <property type="match status" value="6"/>
</dbReference>
<gene>
    <name evidence="8" type="ORF">MAR_029236</name>
</gene>
<evidence type="ECO:0000313" key="9">
    <source>
        <dbReference type="Proteomes" id="UP001164746"/>
    </source>
</evidence>
<dbReference type="PROSITE" id="PS50268">
    <property type="entry name" value="CADHERIN_2"/>
    <property type="match status" value="3"/>
</dbReference>
<feature type="domain" description="Cadherin" evidence="7">
    <location>
        <begin position="776"/>
        <end position="887"/>
    </location>
</feature>
<feature type="transmembrane region" description="Helical" evidence="6">
    <location>
        <begin position="134"/>
        <end position="152"/>
    </location>
</feature>
<dbReference type="SMART" id="SM00112">
    <property type="entry name" value="CA"/>
    <property type="match status" value="4"/>
</dbReference>
<dbReference type="EMBL" id="CP111013">
    <property type="protein sequence ID" value="WAQ96546.1"/>
    <property type="molecule type" value="Genomic_DNA"/>
</dbReference>
<accession>A0ABY7DIV8</accession>
<dbReference type="Proteomes" id="UP001164746">
    <property type="component" value="Chromosome 2"/>
</dbReference>
<keyword evidence="3 6" id="KW-1133">Transmembrane helix</keyword>
<evidence type="ECO:0000256" key="5">
    <source>
        <dbReference type="PROSITE-ProRule" id="PRU00043"/>
    </source>
</evidence>
<name>A0ABY7DIV8_MYAAR</name>
<keyword evidence="4" id="KW-0325">Glycoprotein</keyword>
<feature type="non-terminal residue" evidence="8">
    <location>
        <position position="1"/>
    </location>
</feature>
<dbReference type="InterPro" id="IPR002126">
    <property type="entry name" value="Cadherin-like_dom"/>
</dbReference>
<feature type="domain" description="Cadherin" evidence="7">
    <location>
        <begin position="303"/>
        <end position="452"/>
    </location>
</feature>
<dbReference type="CDD" id="cd11304">
    <property type="entry name" value="Cadherin_repeat"/>
    <property type="match status" value="7"/>
</dbReference>
<evidence type="ECO:0000256" key="4">
    <source>
        <dbReference type="ARBA" id="ARBA00023180"/>
    </source>
</evidence>
<sequence>MPSTNKCMANMIPAFKHMEQKITPVTLDVLRYEFRSLQFAGTTLDDLYLGPTSRLFSLKSVLTNTAISRYEFLVIGRDQSSTERTGTATVRVNVVRSQSLPVFINNAPYNASINYDTAPGTTIYRQSRARDQDLAFLAFYTVHSLLLCFFANNKAFLFQLGLLAYDTAYPGQVAYTNITILVNRNPNAPVFNPQTYQRSIMEDYTLGFSLVQIETNDADGDNIRCDVTSISTPNVFPQPSNLADYLNPYTCLLTLRESLRTIGVNTVAMTVRATDDGIPNRQSSINAQITININRNENDPFFINTPYVRTIPETTQLTTSVLRVTANDADNINNQQLTYALIARSATVTARININRNINTPVFNPINYNVTIMETEATNYLVLTVSATDLDRISPWNTVTHQIQNFQQNSLFNTYFDLNTANVTARDGGNRVSSQNTQVNINVIRNLFPPVFTNMPYSSNLPFSVSTESRVFDVNATNSDTVVRVLAQDGGTPRLSSTTTVYLMVEGNLNTPIWQTQNYTVTLEVSVRDSDPGNPRTAVRNAFVTVNIIRNNFAPVFTAALCDVQLTTFNNQQFFLTQVTATDQDGSLMPFGHVRYSIIGDDVAVNLFNIDEIRVQARDLGDPARYGYKVCSVSVQQKFQPPFFLNNSHQATVQESFPLGNTILTAPHNTVRYRLMRDPEDLECFLINKVTGNLALCRSLLYDPCTANVFFAPFNTLTYSIIGDDAAASYFRINSTTGNVFLASTYQVRLQVNDGGIPSRYDSAILTVSVTSNLQAPQNYEVTIFEDQNLGENIICTTAIDSDVRSPHNEVGYEAVRSGSGNAMTYFAISATDGCVYVRHSLRTNSFLQSEFTMFVRAYDLGTPQRSSAQQATVRITILRNNNCPVFNNLPNQIDISQTQSTLSRIFNVSATDSDAPLRVRSSDGGFIPCYRDAVLTVNVRGNEFAPFFVPNFLYTVTIMETHNTGQSVVTVQAQDNDIQSPNNLVNYYIASYSANRNMFYMDPTTRNVFLRTSIIGTNVNHYNVSEKHKK</sequence>
<keyword evidence="5" id="KW-0106">Calcium</keyword>
<protein>
    <submittedName>
        <fullName evidence="8">FAT4-like protein</fullName>
    </submittedName>
</protein>
<feature type="domain" description="Cadherin" evidence="7">
    <location>
        <begin position="951"/>
        <end position="1017"/>
    </location>
</feature>
<evidence type="ECO:0000313" key="8">
    <source>
        <dbReference type="EMBL" id="WAQ96546.1"/>
    </source>
</evidence>
<keyword evidence="2 6" id="KW-0812">Transmembrane</keyword>
<proteinExistence type="predicted"/>
<evidence type="ECO:0000256" key="6">
    <source>
        <dbReference type="SAM" id="Phobius"/>
    </source>
</evidence>
<dbReference type="InterPro" id="IPR050174">
    <property type="entry name" value="Protocadherin/Cadherin-CA"/>
</dbReference>
<evidence type="ECO:0000256" key="3">
    <source>
        <dbReference type="ARBA" id="ARBA00022989"/>
    </source>
</evidence>
<dbReference type="SUPFAM" id="SSF49313">
    <property type="entry name" value="Cadherin-like"/>
    <property type="match status" value="8"/>
</dbReference>
<organism evidence="8 9">
    <name type="scientific">Mya arenaria</name>
    <name type="common">Soft-shell clam</name>
    <dbReference type="NCBI Taxonomy" id="6604"/>
    <lineage>
        <taxon>Eukaryota</taxon>
        <taxon>Metazoa</taxon>
        <taxon>Spiralia</taxon>
        <taxon>Lophotrochozoa</taxon>
        <taxon>Mollusca</taxon>
        <taxon>Bivalvia</taxon>
        <taxon>Autobranchia</taxon>
        <taxon>Heteroconchia</taxon>
        <taxon>Euheterodonta</taxon>
        <taxon>Imparidentia</taxon>
        <taxon>Neoheterodontei</taxon>
        <taxon>Myida</taxon>
        <taxon>Myoidea</taxon>
        <taxon>Myidae</taxon>
        <taxon>Mya</taxon>
    </lineage>
</organism>
<comment type="subcellular location">
    <subcellularLocation>
        <location evidence="1">Membrane</location>
        <topology evidence="1">Single-pass membrane protein</topology>
    </subcellularLocation>
</comment>
<reference evidence="8" key="1">
    <citation type="submission" date="2022-11" db="EMBL/GenBank/DDBJ databases">
        <title>Centuries of genome instability and evolution in soft-shell clam transmissible cancer (bioRxiv).</title>
        <authorList>
            <person name="Hart S.F.M."/>
            <person name="Yonemitsu M.A."/>
            <person name="Giersch R.M."/>
            <person name="Beal B.F."/>
            <person name="Arriagada G."/>
            <person name="Davis B.W."/>
            <person name="Ostrander E.A."/>
            <person name="Goff S.P."/>
            <person name="Metzger M.J."/>
        </authorList>
    </citation>
    <scope>NUCLEOTIDE SEQUENCE</scope>
    <source>
        <strain evidence="8">MELC-2E11</strain>
        <tissue evidence="8">Siphon/mantle</tissue>
    </source>
</reference>
<evidence type="ECO:0000259" key="7">
    <source>
        <dbReference type="PROSITE" id="PS50268"/>
    </source>
</evidence>
<dbReference type="PANTHER" id="PTHR24028">
    <property type="entry name" value="CADHERIN-87A"/>
    <property type="match status" value="1"/>
</dbReference>
<dbReference type="PANTHER" id="PTHR24028:SF328">
    <property type="entry name" value="CADHERIN-3"/>
    <property type="match status" value="1"/>
</dbReference>
<evidence type="ECO:0000256" key="2">
    <source>
        <dbReference type="ARBA" id="ARBA00022692"/>
    </source>
</evidence>
<dbReference type="InterPro" id="IPR015919">
    <property type="entry name" value="Cadherin-like_sf"/>
</dbReference>
<keyword evidence="6" id="KW-0472">Membrane</keyword>
<keyword evidence="9" id="KW-1185">Reference proteome</keyword>